<keyword evidence="2 7" id="KW-0808">Transferase</keyword>
<keyword evidence="7" id="KW-0963">Cytoplasm</keyword>
<evidence type="ECO:0000313" key="12">
    <source>
        <dbReference type="Proteomes" id="UP001474120"/>
    </source>
</evidence>
<dbReference type="InterPro" id="IPR020568">
    <property type="entry name" value="Ribosomal_Su5_D2-typ_SF"/>
</dbReference>
<sequence length="313" mass="33534">MELKEIEIFAPATIANISCGFDVMGCCLDAIGDIMILRKTQEKGIRISKIIGGELPMDPEQNVAGVAIIALLKACEVQPDFGFDIEIHKKIKPGSGIGSSAASAAGAVFAANELLGRPFTKHQLIPFAAEGERAACGSPIADNVAPALLGGFTLVKSTDPIKVIELPSIKGLYATIIHPQIEIKTSLSRDILPQNISLNNAVKQWANVGAFVHALHMNDHELFADSLKDYIVEPHRSKLIPKFNEVIKASVGAGALGGGISGSGPSIFTFSKDIHIAKNVDHAINEVYSKTEIPFYLYTSRINDKGVKILKQQ</sequence>
<dbReference type="PANTHER" id="PTHR20861">
    <property type="entry name" value="HOMOSERINE/4-DIPHOSPHOCYTIDYL-2-C-METHYL-D-ERYTHRITOL KINASE"/>
    <property type="match status" value="1"/>
</dbReference>
<evidence type="ECO:0000256" key="8">
    <source>
        <dbReference type="NCBIfam" id="TIGR00191"/>
    </source>
</evidence>
<dbReference type="RefSeq" id="WP_342158721.1">
    <property type="nucleotide sequence ID" value="NZ_JBCDNA010000001.1"/>
</dbReference>
<reference evidence="11 12" key="1">
    <citation type="submission" date="2024-04" db="EMBL/GenBank/DDBJ databases">
        <title>whole genome sequencing of Lutimonas vermicola strain IMCC1616.</title>
        <authorList>
            <person name="Bae S.S."/>
        </authorList>
    </citation>
    <scope>NUCLEOTIDE SEQUENCE [LARGE SCALE GENOMIC DNA]</scope>
    <source>
        <strain evidence="11 12">IMCC1616</strain>
    </source>
</reference>
<dbReference type="Proteomes" id="UP001474120">
    <property type="component" value="Unassembled WGS sequence"/>
</dbReference>
<dbReference type="InterPro" id="IPR013750">
    <property type="entry name" value="GHMP_kinase_C_dom"/>
</dbReference>
<comment type="caution">
    <text evidence="7">Lacks conserved residue(s) required for the propagation of feature annotation.</text>
</comment>
<dbReference type="PRINTS" id="PR00958">
    <property type="entry name" value="HOMSERKINASE"/>
</dbReference>
<keyword evidence="4 7" id="KW-0547">Nucleotide-binding</keyword>
<comment type="function">
    <text evidence="7">Catalyzes the ATP-dependent phosphorylation of L-homoserine to L-homoserine phosphate.</text>
</comment>
<comment type="similarity">
    <text evidence="7">Belongs to the GHMP kinase family. Homoserine kinase subfamily.</text>
</comment>
<evidence type="ECO:0000256" key="1">
    <source>
        <dbReference type="ARBA" id="ARBA00022605"/>
    </source>
</evidence>
<comment type="caution">
    <text evidence="11">The sequence shown here is derived from an EMBL/GenBank/DDBJ whole genome shotgun (WGS) entry which is preliminary data.</text>
</comment>
<dbReference type="NCBIfam" id="TIGR00191">
    <property type="entry name" value="thrB"/>
    <property type="match status" value="1"/>
</dbReference>
<name>A0ABU9KYS1_9FLAO</name>
<accession>A0ABU9KYS1</accession>
<dbReference type="SUPFAM" id="SSF55060">
    <property type="entry name" value="GHMP Kinase, C-terminal domain"/>
    <property type="match status" value="1"/>
</dbReference>
<keyword evidence="3 7" id="KW-0791">Threonine biosynthesis</keyword>
<dbReference type="NCBIfam" id="NF002288">
    <property type="entry name" value="PRK01212.1-4"/>
    <property type="match status" value="1"/>
</dbReference>
<comment type="subcellular location">
    <subcellularLocation>
        <location evidence="7">Cytoplasm</location>
    </subcellularLocation>
</comment>
<evidence type="ECO:0000259" key="10">
    <source>
        <dbReference type="Pfam" id="PF08544"/>
    </source>
</evidence>
<evidence type="ECO:0000313" key="11">
    <source>
        <dbReference type="EMBL" id="MEL4454993.1"/>
    </source>
</evidence>
<feature type="domain" description="GHMP kinase C-terminal" evidence="10">
    <location>
        <begin position="212"/>
        <end position="289"/>
    </location>
</feature>
<evidence type="ECO:0000256" key="7">
    <source>
        <dbReference type="HAMAP-Rule" id="MF_00384"/>
    </source>
</evidence>
<evidence type="ECO:0000256" key="6">
    <source>
        <dbReference type="ARBA" id="ARBA00022840"/>
    </source>
</evidence>
<dbReference type="InterPro" id="IPR000870">
    <property type="entry name" value="Homoserine_kinase"/>
</dbReference>
<keyword evidence="5 7" id="KW-0418">Kinase</keyword>
<dbReference type="InterPro" id="IPR014721">
    <property type="entry name" value="Ribsml_uS5_D2-typ_fold_subgr"/>
</dbReference>
<dbReference type="InterPro" id="IPR036554">
    <property type="entry name" value="GHMP_kinase_C_sf"/>
</dbReference>
<evidence type="ECO:0000256" key="2">
    <source>
        <dbReference type="ARBA" id="ARBA00022679"/>
    </source>
</evidence>
<comment type="catalytic activity">
    <reaction evidence="7">
        <text>L-homoserine + ATP = O-phospho-L-homoserine + ADP + H(+)</text>
        <dbReference type="Rhea" id="RHEA:13985"/>
        <dbReference type="ChEBI" id="CHEBI:15378"/>
        <dbReference type="ChEBI" id="CHEBI:30616"/>
        <dbReference type="ChEBI" id="CHEBI:57476"/>
        <dbReference type="ChEBI" id="CHEBI:57590"/>
        <dbReference type="ChEBI" id="CHEBI:456216"/>
        <dbReference type="EC" id="2.7.1.39"/>
    </reaction>
</comment>
<evidence type="ECO:0000259" key="9">
    <source>
        <dbReference type="Pfam" id="PF00288"/>
    </source>
</evidence>
<dbReference type="SUPFAM" id="SSF54211">
    <property type="entry name" value="Ribosomal protein S5 domain 2-like"/>
    <property type="match status" value="1"/>
</dbReference>
<dbReference type="Pfam" id="PF08544">
    <property type="entry name" value="GHMP_kinases_C"/>
    <property type="match status" value="1"/>
</dbReference>
<keyword evidence="1 7" id="KW-0028">Amino-acid biosynthesis</keyword>
<keyword evidence="12" id="KW-1185">Reference proteome</keyword>
<protein>
    <recommendedName>
        <fullName evidence="7 8">Homoserine kinase</fullName>
        <shortName evidence="7">HK</shortName>
        <shortName evidence="7">HSK</shortName>
        <ecNumber evidence="7 8">2.7.1.39</ecNumber>
    </recommendedName>
</protein>
<keyword evidence="6 7" id="KW-0067">ATP-binding</keyword>
<dbReference type="EC" id="2.7.1.39" evidence="7 8"/>
<dbReference type="Gene3D" id="3.30.230.10">
    <property type="match status" value="1"/>
</dbReference>
<evidence type="ECO:0000256" key="4">
    <source>
        <dbReference type="ARBA" id="ARBA00022741"/>
    </source>
</evidence>
<dbReference type="HAMAP" id="MF_00384">
    <property type="entry name" value="Homoser_kinase"/>
    <property type="match status" value="1"/>
</dbReference>
<dbReference type="GO" id="GO:0004413">
    <property type="term" value="F:homoserine kinase activity"/>
    <property type="evidence" value="ECO:0007669"/>
    <property type="project" value="UniProtKB-EC"/>
</dbReference>
<dbReference type="PANTHER" id="PTHR20861:SF1">
    <property type="entry name" value="HOMOSERINE KINASE"/>
    <property type="match status" value="1"/>
</dbReference>
<organism evidence="11 12">
    <name type="scientific">Lutimonas vermicola</name>
    <dbReference type="NCBI Taxonomy" id="414288"/>
    <lineage>
        <taxon>Bacteria</taxon>
        <taxon>Pseudomonadati</taxon>
        <taxon>Bacteroidota</taxon>
        <taxon>Flavobacteriia</taxon>
        <taxon>Flavobacteriales</taxon>
        <taxon>Flavobacteriaceae</taxon>
        <taxon>Lutimonas</taxon>
    </lineage>
</organism>
<comment type="pathway">
    <text evidence="7">Amino-acid biosynthesis; L-threonine biosynthesis; L-threonine from L-aspartate: step 4/5.</text>
</comment>
<dbReference type="InterPro" id="IPR006204">
    <property type="entry name" value="GHMP_kinase_N_dom"/>
</dbReference>
<proteinExistence type="inferred from homology"/>
<gene>
    <name evidence="7" type="primary">thrB</name>
    <name evidence="11" type="ORF">AABB81_03745</name>
</gene>
<evidence type="ECO:0000256" key="5">
    <source>
        <dbReference type="ARBA" id="ARBA00022777"/>
    </source>
</evidence>
<dbReference type="EMBL" id="JBCDNA010000001">
    <property type="protein sequence ID" value="MEL4454993.1"/>
    <property type="molecule type" value="Genomic_DNA"/>
</dbReference>
<evidence type="ECO:0000256" key="3">
    <source>
        <dbReference type="ARBA" id="ARBA00022697"/>
    </source>
</evidence>
<dbReference type="Pfam" id="PF00288">
    <property type="entry name" value="GHMP_kinases_N"/>
    <property type="match status" value="1"/>
</dbReference>
<dbReference type="Gene3D" id="3.30.70.890">
    <property type="entry name" value="GHMP kinase, C-terminal domain"/>
    <property type="match status" value="1"/>
</dbReference>
<feature type="domain" description="GHMP kinase N-terminal" evidence="9">
    <location>
        <begin position="69"/>
        <end position="151"/>
    </location>
</feature>
<dbReference type="PIRSF" id="PIRSF000676">
    <property type="entry name" value="Homoser_kin"/>
    <property type="match status" value="1"/>
</dbReference>